<accession>A0AAV9CHH7</accession>
<evidence type="ECO:0000259" key="1">
    <source>
        <dbReference type="Pfam" id="PF08079"/>
    </source>
</evidence>
<dbReference type="Pfam" id="PF08079">
    <property type="entry name" value="Ribosomal_L30_N"/>
    <property type="match status" value="1"/>
</dbReference>
<sequence>METAKVIPGSVLKKRKRSEEWSLVKKAAETAKKKRSTDRRLIFKRAEQYAKEYDSQVTQLDINVMMSLQESDAKYYTYEIIKSVIAEGVL</sequence>
<keyword evidence="3" id="KW-1185">Reference proteome</keyword>
<reference evidence="2" key="1">
    <citation type="journal article" date="2023" name="Nat. Commun.">
        <title>Diploid and tetraploid genomes of Acorus and the evolution of monocots.</title>
        <authorList>
            <person name="Ma L."/>
            <person name="Liu K.W."/>
            <person name="Li Z."/>
            <person name="Hsiao Y.Y."/>
            <person name="Qi Y."/>
            <person name="Fu T."/>
            <person name="Tang G.D."/>
            <person name="Zhang D."/>
            <person name="Sun W.H."/>
            <person name="Liu D.K."/>
            <person name="Li Y."/>
            <person name="Chen G.Z."/>
            <person name="Liu X.D."/>
            <person name="Liao X.Y."/>
            <person name="Jiang Y.T."/>
            <person name="Yu X."/>
            <person name="Hao Y."/>
            <person name="Huang J."/>
            <person name="Zhao X.W."/>
            <person name="Ke S."/>
            <person name="Chen Y.Y."/>
            <person name="Wu W.L."/>
            <person name="Hsu J.L."/>
            <person name="Lin Y.F."/>
            <person name="Huang M.D."/>
            <person name="Li C.Y."/>
            <person name="Huang L."/>
            <person name="Wang Z.W."/>
            <person name="Zhao X."/>
            <person name="Zhong W.Y."/>
            <person name="Peng D.H."/>
            <person name="Ahmad S."/>
            <person name="Lan S."/>
            <person name="Zhang J.S."/>
            <person name="Tsai W.C."/>
            <person name="Van de Peer Y."/>
            <person name="Liu Z.J."/>
        </authorList>
    </citation>
    <scope>NUCLEOTIDE SEQUENCE</scope>
    <source>
        <strain evidence="2">CP</strain>
    </source>
</reference>
<dbReference type="AlphaFoldDB" id="A0AAV9CHH7"/>
<organism evidence="2 3">
    <name type="scientific">Acorus calamus</name>
    <name type="common">Sweet flag</name>
    <dbReference type="NCBI Taxonomy" id="4465"/>
    <lineage>
        <taxon>Eukaryota</taxon>
        <taxon>Viridiplantae</taxon>
        <taxon>Streptophyta</taxon>
        <taxon>Embryophyta</taxon>
        <taxon>Tracheophyta</taxon>
        <taxon>Spermatophyta</taxon>
        <taxon>Magnoliopsida</taxon>
        <taxon>Liliopsida</taxon>
        <taxon>Acoraceae</taxon>
        <taxon>Acorus</taxon>
    </lineage>
</organism>
<feature type="domain" description="Large ribosomal subunit protein uL30 N-terminal eukaryotes" evidence="1">
    <location>
        <begin position="8"/>
        <end position="56"/>
    </location>
</feature>
<reference evidence="2" key="2">
    <citation type="submission" date="2023-06" db="EMBL/GenBank/DDBJ databases">
        <authorList>
            <person name="Ma L."/>
            <person name="Liu K.-W."/>
            <person name="Li Z."/>
            <person name="Hsiao Y.-Y."/>
            <person name="Qi Y."/>
            <person name="Fu T."/>
            <person name="Tang G."/>
            <person name="Zhang D."/>
            <person name="Sun W.-H."/>
            <person name="Liu D.-K."/>
            <person name="Li Y."/>
            <person name="Chen G.-Z."/>
            <person name="Liu X.-D."/>
            <person name="Liao X.-Y."/>
            <person name="Jiang Y.-T."/>
            <person name="Yu X."/>
            <person name="Hao Y."/>
            <person name="Huang J."/>
            <person name="Zhao X.-W."/>
            <person name="Ke S."/>
            <person name="Chen Y.-Y."/>
            <person name="Wu W.-L."/>
            <person name="Hsu J.-L."/>
            <person name="Lin Y.-F."/>
            <person name="Huang M.-D."/>
            <person name="Li C.-Y."/>
            <person name="Huang L."/>
            <person name="Wang Z.-W."/>
            <person name="Zhao X."/>
            <person name="Zhong W.-Y."/>
            <person name="Peng D.-H."/>
            <person name="Ahmad S."/>
            <person name="Lan S."/>
            <person name="Zhang J.-S."/>
            <person name="Tsai W.-C."/>
            <person name="Van De Peer Y."/>
            <person name="Liu Z.-J."/>
        </authorList>
    </citation>
    <scope>NUCLEOTIDE SEQUENCE</scope>
    <source>
        <strain evidence="2">CP</strain>
        <tissue evidence="2">Leaves</tissue>
    </source>
</reference>
<evidence type="ECO:0000313" key="3">
    <source>
        <dbReference type="Proteomes" id="UP001180020"/>
    </source>
</evidence>
<gene>
    <name evidence="2" type="ORF">QJS10_CPB19g00996</name>
</gene>
<protein>
    <recommendedName>
        <fullName evidence="1">Large ribosomal subunit protein uL30 N-terminal eukaryotes domain-containing protein</fullName>
    </recommendedName>
</protein>
<dbReference type="InterPro" id="IPR012988">
    <property type="entry name" value="Ribosomal_uL30_N_euk"/>
</dbReference>
<dbReference type="Proteomes" id="UP001180020">
    <property type="component" value="Unassembled WGS sequence"/>
</dbReference>
<name>A0AAV9CHH7_ACOCL</name>
<proteinExistence type="predicted"/>
<comment type="caution">
    <text evidence="2">The sequence shown here is derived from an EMBL/GenBank/DDBJ whole genome shotgun (WGS) entry which is preliminary data.</text>
</comment>
<dbReference type="EMBL" id="JAUJYO010000019">
    <property type="protein sequence ID" value="KAK1287809.1"/>
    <property type="molecule type" value="Genomic_DNA"/>
</dbReference>
<evidence type="ECO:0000313" key="2">
    <source>
        <dbReference type="EMBL" id="KAK1287809.1"/>
    </source>
</evidence>